<feature type="region of interest" description="Disordered" evidence="5">
    <location>
        <begin position="269"/>
        <end position="289"/>
    </location>
</feature>
<feature type="compositionally biased region" description="Basic and acidic residues" evidence="5">
    <location>
        <begin position="328"/>
        <end position="351"/>
    </location>
</feature>
<feature type="region of interest" description="Disordered" evidence="5">
    <location>
        <begin position="1"/>
        <end position="129"/>
    </location>
</feature>
<feature type="compositionally biased region" description="Basic and acidic residues" evidence="5">
    <location>
        <begin position="406"/>
        <end position="443"/>
    </location>
</feature>
<dbReference type="GO" id="GO:0000398">
    <property type="term" value="P:mRNA splicing, via spliceosome"/>
    <property type="evidence" value="ECO:0007669"/>
    <property type="project" value="UniProtKB-UniRule"/>
</dbReference>
<feature type="compositionally biased region" description="Low complexity" evidence="5">
    <location>
        <begin position="20"/>
        <end position="36"/>
    </location>
</feature>
<comment type="subcellular location">
    <subcellularLocation>
        <location evidence="1 4">Nucleus</location>
    </subcellularLocation>
</comment>
<feature type="compositionally biased region" description="Polar residues" evidence="5">
    <location>
        <begin position="189"/>
        <end position="198"/>
    </location>
</feature>
<dbReference type="PANTHER" id="PTHR15818">
    <property type="entry name" value="G PATCH AND KOW-CONTAINING"/>
    <property type="match status" value="1"/>
</dbReference>
<keyword evidence="8" id="KW-1185">Reference proteome</keyword>
<evidence type="ECO:0000256" key="5">
    <source>
        <dbReference type="SAM" id="MobiDB-lite"/>
    </source>
</evidence>
<sequence>MSSSQDTQSSKPSAKPFVLSQSLKSSTTTSSSRSSSKPVFGQNAKHLNRFGDEDDIGNDGPPQEEELSGFEAGSAIPVHKREAKKPLVIQVSNKNNWRDRVRGRKGNAPTQQAERPKPEENTETEMPDAQYGLVFADSSKNERDDAPKAEDTETIALPEVKEAEDTSLTQDEAALQALIRESKDDGTRRSNMVISVSASEKPAEPYDETRDFRADVASRPEPASLAAYNAVPVEEFGAALLRGMGWKEGEPVGRNRYGSITASLKPRVPERRPGFLGIGAKEIPGKGGELEIGAWGKKAMRRAKTVEDSLYTPVVMKNKKTGETLTEDEFKRLREEQEREEKEQQRSESRRHDKRHDRRDRDDYAEVEDRHSSGRQDRHKDRYSDRDSDRRRYREHDRSRRHSPTRRREPDDSRYDDKERRVTDSHSSRRSGRTHDYDDEHRYDRRRHDRRRHDDNDRDHKRMRRH</sequence>
<evidence type="ECO:0000313" key="7">
    <source>
        <dbReference type="EMBL" id="KZZ97023.1"/>
    </source>
</evidence>
<protein>
    <recommendedName>
        <fullName evidence="4">Pre-mRNA-splicing factor</fullName>
    </recommendedName>
</protein>
<evidence type="ECO:0000256" key="1">
    <source>
        <dbReference type="ARBA" id="ARBA00004123"/>
    </source>
</evidence>
<evidence type="ECO:0000313" key="8">
    <source>
        <dbReference type="Proteomes" id="UP000242877"/>
    </source>
</evidence>
<reference evidence="7 8" key="1">
    <citation type="journal article" date="2016" name="Genome Biol. Evol.">
        <title>Divergent and convergent evolution of fungal pathogenicity.</title>
        <authorList>
            <person name="Shang Y."/>
            <person name="Xiao G."/>
            <person name="Zheng P."/>
            <person name="Cen K."/>
            <person name="Zhan S."/>
            <person name="Wang C."/>
        </authorList>
    </citation>
    <scope>NUCLEOTIDE SEQUENCE [LARGE SCALE GENOMIC DNA]</scope>
    <source>
        <strain evidence="7 8">ARSEF 7405</strain>
    </source>
</reference>
<dbReference type="PANTHER" id="PTHR15818:SF2">
    <property type="entry name" value="G-PATCH DOMAIN AND KOW MOTIFS-CONTAINING PROTEIN"/>
    <property type="match status" value="1"/>
</dbReference>
<gene>
    <name evidence="7" type="ORF">AAP_00666</name>
</gene>
<dbReference type="VEuPathDB" id="FungiDB:AAP_00666"/>
<feature type="region of interest" description="Disordered" evidence="5">
    <location>
        <begin position="180"/>
        <end position="209"/>
    </location>
</feature>
<dbReference type="SMART" id="SM00443">
    <property type="entry name" value="G_patch"/>
    <property type="match status" value="1"/>
</dbReference>
<dbReference type="OrthoDB" id="5577072at2759"/>
<dbReference type="PROSITE" id="PS50174">
    <property type="entry name" value="G_PATCH"/>
    <property type="match status" value="1"/>
</dbReference>
<keyword evidence="3 4" id="KW-0539">Nucleus</keyword>
<dbReference type="InterPro" id="IPR045166">
    <property type="entry name" value="Spp2-like"/>
</dbReference>
<keyword evidence="4" id="KW-0747">Spliceosome</keyword>
<dbReference type="Proteomes" id="UP000242877">
    <property type="component" value="Unassembled WGS sequence"/>
</dbReference>
<evidence type="ECO:0000259" key="6">
    <source>
        <dbReference type="PROSITE" id="PS50174"/>
    </source>
</evidence>
<keyword evidence="4" id="KW-0507">mRNA processing</keyword>
<evidence type="ECO:0000256" key="3">
    <source>
        <dbReference type="ARBA" id="ARBA00023242"/>
    </source>
</evidence>
<name>A0A162IR46_9EURO</name>
<organism evidence="7 8">
    <name type="scientific">Ascosphaera apis ARSEF 7405</name>
    <dbReference type="NCBI Taxonomy" id="392613"/>
    <lineage>
        <taxon>Eukaryota</taxon>
        <taxon>Fungi</taxon>
        <taxon>Dikarya</taxon>
        <taxon>Ascomycota</taxon>
        <taxon>Pezizomycotina</taxon>
        <taxon>Eurotiomycetes</taxon>
        <taxon>Eurotiomycetidae</taxon>
        <taxon>Onygenales</taxon>
        <taxon>Ascosphaeraceae</taxon>
        <taxon>Ascosphaera</taxon>
    </lineage>
</organism>
<evidence type="ECO:0000256" key="4">
    <source>
        <dbReference type="RuleBase" id="RU369096"/>
    </source>
</evidence>
<feature type="compositionally biased region" description="Low complexity" evidence="5">
    <location>
        <begin position="1"/>
        <end position="13"/>
    </location>
</feature>
<feature type="domain" description="G-patch" evidence="6">
    <location>
        <begin position="233"/>
        <end position="275"/>
    </location>
</feature>
<feature type="compositionally biased region" description="Acidic residues" evidence="5">
    <location>
        <begin position="52"/>
        <end position="68"/>
    </location>
</feature>
<keyword evidence="4" id="KW-0508">mRNA splicing</keyword>
<comment type="function">
    <text evidence="4">Involved in spliceosome maturation and the first step of pre-mRNA splicing.</text>
</comment>
<dbReference type="GO" id="GO:0005681">
    <property type="term" value="C:spliceosomal complex"/>
    <property type="evidence" value="ECO:0007669"/>
    <property type="project" value="UniProtKB-UniRule"/>
</dbReference>
<dbReference type="EMBL" id="AZGZ01000002">
    <property type="protein sequence ID" value="KZZ97023.1"/>
    <property type="molecule type" value="Genomic_DNA"/>
</dbReference>
<comment type="similarity">
    <text evidence="2 4">Belongs to the SPP2 family.</text>
</comment>
<evidence type="ECO:0000256" key="2">
    <source>
        <dbReference type="ARBA" id="ARBA00008576"/>
    </source>
</evidence>
<accession>A0A162IR46</accession>
<feature type="region of interest" description="Disordered" evidence="5">
    <location>
        <begin position="307"/>
        <end position="466"/>
    </location>
</feature>
<dbReference type="GO" id="GO:0003676">
    <property type="term" value="F:nucleic acid binding"/>
    <property type="evidence" value="ECO:0007669"/>
    <property type="project" value="InterPro"/>
</dbReference>
<feature type="compositionally biased region" description="Basic and acidic residues" evidence="5">
    <location>
        <begin position="359"/>
        <end position="398"/>
    </location>
</feature>
<dbReference type="InterPro" id="IPR000467">
    <property type="entry name" value="G_patch_dom"/>
</dbReference>
<dbReference type="AlphaFoldDB" id="A0A162IR46"/>
<dbReference type="Pfam" id="PF12656">
    <property type="entry name" value="G-patch_2"/>
    <property type="match status" value="1"/>
</dbReference>
<dbReference type="InterPro" id="IPR026822">
    <property type="entry name" value="Spp2/MOS2_G-patch"/>
</dbReference>
<comment type="caution">
    <text evidence="7">The sequence shown here is derived from an EMBL/GenBank/DDBJ whole genome shotgun (WGS) entry which is preliminary data.</text>
</comment>
<proteinExistence type="inferred from homology"/>